<proteinExistence type="predicted"/>
<name>A0A6N3FC51_9FIRM</name>
<dbReference type="Pfam" id="PF14270">
    <property type="entry name" value="DUF4358"/>
    <property type="match status" value="1"/>
</dbReference>
<feature type="signal peptide" evidence="1">
    <location>
        <begin position="1"/>
        <end position="19"/>
    </location>
</feature>
<dbReference type="AlphaFoldDB" id="A0A6N3FC51"/>
<dbReference type="EMBL" id="CACRUH010000058">
    <property type="protein sequence ID" value="VYU49446.1"/>
    <property type="molecule type" value="Genomic_DNA"/>
</dbReference>
<feature type="chain" id="PRO_5038460029" description="DUF4358 domain-containing protein" evidence="1">
    <location>
        <begin position="20"/>
        <end position="190"/>
    </location>
</feature>
<evidence type="ECO:0008006" key="3">
    <source>
        <dbReference type="Google" id="ProtNLM"/>
    </source>
</evidence>
<sequence>MRKSVFVTALVLTAISLTACGGKKGPDNGGSGTVAESTQAITVDLEKVHQAVKDVYGENYIPSAAYDAQALNDIFGVPADLYEEFIAEGPMISVHVDTFVAIRAKDGKGGDVEKLLGDYRTRLVEDSMQYPMNISKVQASEVVRHGDYVFFVMLGTASEESQEQGEEAALQSAQEENKKAVDAINAFFEG</sequence>
<gene>
    <name evidence="2" type="ORF">CHLFYP18_01200</name>
</gene>
<dbReference type="PROSITE" id="PS51257">
    <property type="entry name" value="PROKAR_LIPOPROTEIN"/>
    <property type="match status" value="1"/>
</dbReference>
<protein>
    <recommendedName>
        <fullName evidence="3">DUF4358 domain-containing protein</fullName>
    </recommendedName>
</protein>
<dbReference type="RefSeq" id="WP_156833162.1">
    <property type="nucleotide sequence ID" value="NZ_CACRUH010000058.1"/>
</dbReference>
<accession>A0A6N3FC51</accession>
<keyword evidence="1" id="KW-0732">Signal</keyword>
<organism evidence="2">
    <name type="scientific">Hungatella hathewayi</name>
    <dbReference type="NCBI Taxonomy" id="154046"/>
    <lineage>
        <taxon>Bacteria</taxon>
        <taxon>Bacillati</taxon>
        <taxon>Bacillota</taxon>
        <taxon>Clostridia</taxon>
        <taxon>Lachnospirales</taxon>
        <taxon>Lachnospiraceae</taxon>
        <taxon>Hungatella</taxon>
    </lineage>
</organism>
<evidence type="ECO:0000313" key="2">
    <source>
        <dbReference type="EMBL" id="VYU49446.1"/>
    </source>
</evidence>
<dbReference type="InterPro" id="IPR025648">
    <property type="entry name" value="DUF4358"/>
</dbReference>
<reference evidence="2" key="1">
    <citation type="submission" date="2019-11" db="EMBL/GenBank/DDBJ databases">
        <authorList>
            <person name="Feng L."/>
        </authorList>
    </citation>
    <scope>NUCLEOTIDE SEQUENCE</scope>
    <source>
        <strain evidence="2">ChathewayiLFYP18</strain>
    </source>
</reference>
<evidence type="ECO:0000256" key="1">
    <source>
        <dbReference type="SAM" id="SignalP"/>
    </source>
</evidence>